<dbReference type="NCBIfam" id="TIGR00519">
    <property type="entry name" value="asnASE_I"/>
    <property type="match status" value="1"/>
</dbReference>
<dbReference type="PANTHER" id="PTHR11707">
    <property type="entry name" value="L-ASPARAGINASE"/>
    <property type="match status" value="1"/>
</dbReference>
<dbReference type="Proteomes" id="UP000229011">
    <property type="component" value="Unassembled WGS sequence"/>
</dbReference>
<evidence type="ECO:0000256" key="5">
    <source>
        <dbReference type="PIRSR" id="PIRSR001220-2"/>
    </source>
</evidence>
<dbReference type="PROSITE" id="PS51732">
    <property type="entry name" value="ASN_GLN_ASE_3"/>
    <property type="match status" value="1"/>
</dbReference>
<feature type="binding site" evidence="5">
    <location>
        <begin position="84"/>
        <end position="85"/>
    </location>
    <ligand>
        <name>substrate</name>
    </ligand>
</feature>
<evidence type="ECO:0000256" key="6">
    <source>
        <dbReference type="PROSITE-ProRule" id="PRU10099"/>
    </source>
</evidence>
<evidence type="ECO:0000256" key="1">
    <source>
        <dbReference type="ARBA" id="ARBA00010518"/>
    </source>
</evidence>
<dbReference type="PROSITE" id="PS00917">
    <property type="entry name" value="ASN_GLN_ASE_2"/>
    <property type="match status" value="1"/>
</dbReference>
<sequence>MENKVLIINTGGTIGMVGKPLRPAYNWAEITKGYSVLEKFPTDYYQFEKLIDSSDVTTDFWIKLTEVIEENYDKYLGFVILHGTDTMAYTGSMLSFLLKNLAKPVVLTGAQAPMVNPRSDGLQNLINSIYIAGHELFDIPLIPEVTICFRDSLMRANRSKKTDSNNYYGFSSPNYQPLAEIATEIKVIKDRILKLPTEKFYVEKNIDANVLLLELFPGLNPNYISSFIESNKNIKALILKTYGSGNTPTSEEFINTLKTIVEKEIPILDITQCISGSVRMPLYESTDKLSKLGIINGSDITSEAGLTKMMYLLGKKLNLKEIKEAFSTSICGEQTV</sequence>
<feature type="domain" description="Asparaginase/glutaminase C-terminal" evidence="9">
    <location>
        <begin position="209"/>
        <end position="326"/>
    </location>
</feature>
<dbReference type="PANTHER" id="PTHR11707:SF28">
    <property type="entry name" value="60 KDA LYSOPHOSPHOLIPASE"/>
    <property type="match status" value="1"/>
</dbReference>
<evidence type="ECO:0000256" key="7">
    <source>
        <dbReference type="PROSITE-ProRule" id="PRU10100"/>
    </source>
</evidence>
<dbReference type="InterPro" id="IPR027474">
    <property type="entry name" value="L-asparaginase_N"/>
</dbReference>
<dbReference type="CDD" id="cd08963">
    <property type="entry name" value="L-asparaginase_I"/>
    <property type="match status" value="1"/>
</dbReference>
<feature type="active site" evidence="6">
    <location>
        <position position="13"/>
    </location>
</feature>
<dbReference type="AlphaFoldDB" id="A0A2G9EIC4"/>
<dbReference type="InterPro" id="IPR041725">
    <property type="entry name" value="L-asparaginase_I"/>
</dbReference>
<dbReference type="SMART" id="SM00870">
    <property type="entry name" value="Asparaginase"/>
    <property type="match status" value="1"/>
</dbReference>
<evidence type="ECO:0000256" key="4">
    <source>
        <dbReference type="PIRSR" id="PIRSR001220-1"/>
    </source>
</evidence>
<name>A0A2G9EIC4_9FUSO</name>
<dbReference type="PIRSF" id="PIRSF500176">
    <property type="entry name" value="L_ASNase"/>
    <property type="match status" value="1"/>
</dbReference>
<gene>
    <name evidence="10" type="ORF">CTM71_09990</name>
</gene>
<dbReference type="GO" id="GO:0009066">
    <property type="term" value="P:aspartate family amino acid metabolic process"/>
    <property type="evidence" value="ECO:0007669"/>
    <property type="project" value="UniProtKB-ARBA"/>
</dbReference>
<evidence type="ECO:0000313" key="10">
    <source>
        <dbReference type="EMBL" id="PIM80670.1"/>
    </source>
</evidence>
<dbReference type="InterPro" id="IPR040919">
    <property type="entry name" value="Asparaginase_C"/>
</dbReference>
<dbReference type="Gene3D" id="3.40.50.40">
    <property type="match status" value="1"/>
</dbReference>
<proteinExistence type="inferred from homology"/>
<dbReference type="EC" id="3.5.1.1" evidence="2"/>
<dbReference type="PRINTS" id="PR00139">
    <property type="entry name" value="ASNGLNASE"/>
</dbReference>
<feature type="active site" evidence="7">
    <location>
        <position position="84"/>
    </location>
</feature>
<comment type="similarity">
    <text evidence="1">Belongs to the asparaginase 1 family.</text>
</comment>
<dbReference type="SFLD" id="SFLDS00057">
    <property type="entry name" value="Glutaminase/Asparaginase"/>
    <property type="match status" value="1"/>
</dbReference>
<dbReference type="InterPro" id="IPR027473">
    <property type="entry name" value="L-asparaginase_C"/>
</dbReference>
<feature type="domain" description="L-asparaginase N-terminal" evidence="8">
    <location>
        <begin position="4"/>
        <end position="190"/>
    </location>
</feature>
<dbReference type="PIRSF" id="PIRSF001220">
    <property type="entry name" value="L-ASNase_gatD"/>
    <property type="match status" value="1"/>
</dbReference>
<evidence type="ECO:0000259" key="9">
    <source>
        <dbReference type="Pfam" id="PF17763"/>
    </source>
</evidence>
<dbReference type="Gene3D" id="3.40.50.1170">
    <property type="entry name" value="L-asparaginase, N-terminal domain"/>
    <property type="match status" value="1"/>
</dbReference>
<evidence type="ECO:0000256" key="3">
    <source>
        <dbReference type="ARBA" id="ARBA00022801"/>
    </source>
</evidence>
<evidence type="ECO:0000256" key="2">
    <source>
        <dbReference type="ARBA" id="ARBA00012920"/>
    </source>
</evidence>
<dbReference type="InterPro" id="IPR037152">
    <property type="entry name" value="L-asparaginase_N_sf"/>
</dbReference>
<feature type="active site" description="O-isoaspartyl threonine intermediate" evidence="4">
    <location>
        <position position="13"/>
    </location>
</feature>
<dbReference type="Pfam" id="PF00710">
    <property type="entry name" value="Asparaginase"/>
    <property type="match status" value="1"/>
</dbReference>
<dbReference type="FunFam" id="3.40.50.40:FF:000001">
    <property type="entry name" value="L-asparaginase 1"/>
    <property type="match status" value="1"/>
</dbReference>
<dbReference type="GO" id="GO:0004067">
    <property type="term" value="F:asparaginase activity"/>
    <property type="evidence" value="ECO:0007669"/>
    <property type="project" value="UniProtKB-UniRule"/>
</dbReference>
<comment type="caution">
    <text evidence="10">The sequence shown here is derived from an EMBL/GenBank/DDBJ whole genome shotgun (WGS) entry which is preliminary data.</text>
</comment>
<evidence type="ECO:0000259" key="8">
    <source>
        <dbReference type="Pfam" id="PF00710"/>
    </source>
</evidence>
<dbReference type="InterPro" id="IPR020827">
    <property type="entry name" value="Asparaginase/glutaminase_AS1"/>
</dbReference>
<dbReference type="RefSeq" id="WP_099959264.1">
    <property type="nucleotide sequence ID" value="NZ_PEQY01000001.1"/>
</dbReference>
<accession>A0A2G9EIC4</accession>
<organism evidence="10 11">
    <name type="scientific">Fusobacterium pseudoperiodonticum</name>
    <dbReference type="NCBI Taxonomy" id="2663009"/>
    <lineage>
        <taxon>Bacteria</taxon>
        <taxon>Fusobacteriati</taxon>
        <taxon>Fusobacteriota</taxon>
        <taxon>Fusobacteriia</taxon>
        <taxon>Fusobacteriales</taxon>
        <taxon>Fusobacteriaceae</taxon>
        <taxon>Fusobacterium</taxon>
    </lineage>
</organism>
<dbReference type="InterPro" id="IPR036152">
    <property type="entry name" value="Asp/glu_Ase-like_sf"/>
</dbReference>
<dbReference type="InterPro" id="IPR027475">
    <property type="entry name" value="Asparaginase/glutaminase_AS2"/>
</dbReference>
<evidence type="ECO:0000313" key="11">
    <source>
        <dbReference type="Proteomes" id="UP000229011"/>
    </source>
</evidence>
<dbReference type="EMBL" id="PEQY01000001">
    <property type="protein sequence ID" value="PIM80670.1"/>
    <property type="molecule type" value="Genomic_DNA"/>
</dbReference>
<dbReference type="SUPFAM" id="SSF53774">
    <property type="entry name" value="Glutaminase/Asparaginase"/>
    <property type="match status" value="1"/>
</dbReference>
<dbReference type="InterPro" id="IPR006033">
    <property type="entry name" value="AsnA_fam"/>
</dbReference>
<dbReference type="InterPro" id="IPR006034">
    <property type="entry name" value="Asparaginase/glutaminase-like"/>
</dbReference>
<reference evidence="10 11" key="1">
    <citation type="submission" date="2017-11" db="EMBL/GenBank/DDBJ databases">
        <title>Genome sequencing of Fusobacterium periodonticum KCOM 1259.</title>
        <authorList>
            <person name="Kook J.-K."/>
            <person name="Park S.-N."/>
            <person name="Lim Y.K."/>
        </authorList>
    </citation>
    <scope>NUCLEOTIDE SEQUENCE [LARGE SCALE GENOMIC DNA]</scope>
    <source>
        <strain evidence="10 11">KCOM 1259</strain>
    </source>
</reference>
<keyword evidence="3" id="KW-0378">Hydrolase</keyword>
<protein>
    <recommendedName>
        <fullName evidence="2">asparaginase</fullName>
        <ecNumber evidence="2">3.5.1.1</ecNumber>
    </recommendedName>
</protein>
<feature type="binding site" evidence="5">
    <location>
        <position position="53"/>
    </location>
    <ligand>
        <name>substrate</name>
    </ligand>
</feature>
<dbReference type="PROSITE" id="PS00144">
    <property type="entry name" value="ASN_GLN_ASE_1"/>
    <property type="match status" value="1"/>
</dbReference>
<dbReference type="Pfam" id="PF17763">
    <property type="entry name" value="Asparaginase_C"/>
    <property type="match status" value="1"/>
</dbReference>
<dbReference type="GeneID" id="93328760"/>